<evidence type="ECO:0000256" key="5">
    <source>
        <dbReference type="ARBA" id="ARBA00037974"/>
    </source>
</evidence>
<dbReference type="InterPro" id="IPR015424">
    <property type="entry name" value="PyrdxlP-dep_Trfase"/>
</dbReference>
<dbReference type="InterPro" id="IPR051798">
    <property type="entry name" value="Class-II_PLP-Dep_Aminotrans"/>
</dbReference>
<evidence type="ECO:0000313" key="7">
    <source>
        <dbReference type="EMBL" id="KAA9393192.1"/>
    </source>
</evidence>
<comment type="similarity">
    <text evidence="5">Belongs to the class-II pyridoxal-phosphate-dependent aminotransferase family. MalY/PatB cystathionine beta-lyase subfamily.</text>
</comment>
<evidence type="ECO:0000256" key="2">
    <source>
        <dbReference type="ARBA" id="ARBA00012224"/>
    </source>
</evidence>
<sequence>MTSDLPSPGVAGPDLPNPLEALSLDQLRTRTSEKWRRYSDDILPLWVAEMDVVPARPVIDVVHRAMTTGDTGYPSGDVYAQALQEFASRRWDWDGFETDRTVTVPDVMNGIVAALNVIADPTDAVIVCSPVYPPFYAYVRRTGRRVLEAPLGPDGRMDPEAIRAAFAEARTTSANPVLLLANPHNPTGVAHRPDELAAVAGLAREYGGRVISDEIHAPLVLDGSRFTPFLSVPGAENGFSVFSASKAWNLPGLKAAVLAAGPEAAAEIRRVPATVTAGASHLGILAHTTALREGGDWLEALLKGLGANRDLVFSLVQQHLPGVKVRRPEATYLAWLDCTGLELPDAPADSPARREGLSGPSAFFFDRAGVALNDGAAFGTGGRGCARLNFGTSAAILHEAIDRMGRALESCCRG</sequence>
<dbReference type="EC" id="4.4.1.13" evidence="2"/>
<dbReference type="GO" id="GO:0047804">
    <property type="term" value="F:cysteine-S-conjugate beta-lyase activity"/>
    <property type="evidence" value="ECO:0007669"/>
    <property type="project" value="UniProtKB-EC"/>
</dbReference>
<dbReference type="OrthoDB" id="3224382at2"/>
<dbReference type="Gene3D" id="3.90.1150.10">
    <property type="entry name" value="Aspartate Aminotransferase, domain 1"/>
    <property type="match status" value="1"/>
</dbReference>
<evidence type="ECO:0000313" key="8">
    <source>
        <dbReference type="Proteomes" id="UP000325957"/>
    </source>
</evidence>
<name>A0A5J5KUK4_9MICC</name>
<dbReference type="SUPFAM" id="SSF53383">
    <property type="entry name" value="PLP-dependent transferases"/>
    <property type="match status" value="1"/>
</dbReference>
<keyword evidence="7" id="KW-0808">Transferase</keyword>
<keyword evidence="3" id="KW-0663">Pyridoxal phosphate</keyword>
<reference evidence="7 8" key="1">
    <citation type="submission" date="2019-05" db="EMBL/GenBank/DDBJ databases">
        <title>Kocuria coralli sp. nov., a novel actinobacterium isolated from coral reef seawater.</title>
        <authorList>
            <person name="Li J."/>
        </authorList>
    </citation>
    <scope>NUCLEOTIDE SEQUENCE [LARGE SCALE GENOMIC DNA]</scope>
    <source>
        <strain evidence="7 8">SCSIO 13007</strain>
    </source>
</reference>
<dbReference type="Gene3D" id="3.40.640.10">
    <property type="entry name" value="Type I PLP-dependent aspartate aminotransferase-like (Major domain)"/>
    <property type="match status" value="1"/>
</dbReference>
<accession>A0A5J5KUK4</accession>
<dbReference type="EMBL" id="SZWF01000024">
    <property type="protein sequence ID" value="KAA9393192.1"/>
    <property type="molecule type" value="Genomic_DNA"/>
</dbReference>
<protein>
    <recommendedName>
        <fullName evidence="2">cysteine-S-conjugate beta-lyase</fullName>
        <ecNumber evidence="2">4.4.1.13</ecNumber>
    </recommendedName>
</protein>
<comment type="cofactor">
    <cofactor evidence="1">
        <name>pyridoxal 5'-phosphate</name>
        <dbReference type="ChEBI" id="CHEBI:597326"/>
    </cofactor>
</comment>
<evidence type="ECO:0000256" key="1">
    <source>
        <dbReference type="ARBA" id="ARBA00001933"/>
    </source>
</evidence>
<evidence type="ECO:0000259" key="6">
    <source>
        <dbReference type="Pfam" id="PF00155"/>
    </source>
</evidence>
<dbReference type="Pfam" id="PF00155">
    <property type="entry name" value="Aminotran_1_2"/>
    <property type="match status" value="1"/>
</dbReference>
<dbReference type="PANTHER" id="PTHR43525">
    <property type="entry name" value="PROTEIN MALY"/>
    <property type="match status" value="1"/>
</dbReference>
<keyword evidence="8" id="KW-1185">Reference proteome</keyword>
<dbReference type="InterPro" id="IPR015421">
    <property type="entry name" value="PyrdxlP-dep_Trfase_major"/>
</dbReference>
<dbReference type="InterPro" id="IPR004839">
    <property type="entry name" value="Aminotransferase_I/II_large"/>
</dbReference>
<dbReference type="PANTHER" id="PTHR43525:SF2">
    <property type="entry name" value="CYSTATHIONINE BETA-LYASE-RELATED"/>
    <property type="match status" value="1"/>
</dbReference>
<dbReference type="GO" id="GO:0008483">
    <property type="term" value="F:transaminase activity"/>
    <property type="evidence" value="ECO:0007669"/>
    <property type="project" value="UniProtKB-KW"/>
</dbReference>
<keyword evidence="4" id="KW-0456">Lyase</keyword>
<evidence type="ECO:0000256" key="4">
    <source>
        <dbReference type="ARBA" id="ARBA00023239"/>
    </source>
</evidence>
<dbReference type="CDD" id="cd00609">
    <property type="entry name" value="AAT_like"/>
    <property type="match status" value="1"/>
</dbReference>
<dbReference type="GO" id="GO:0030170">
    <property type="term" value="F:pyridoxal phosphate binding"/>
    <property type="evidence" value="ECO:0007669"/>
    <property type="project" value="InterPro"/>
</dbReference>
<dbReference type="Proteomes" id="UP000325957">
    <property type="component" value="Unassembled WGS sequence"/>
</dbReference>
<evidence type="ECO:0000256" key="3">
    <source>
        <dbReference type="ARBA" id="ARBA00022898"/>
    </source>
</evidence>
<gene>
    <name evidence="7" type="ORF">FCK90_13495</name>
</gene>
<dbReference type="AlphaFoldDB" id="A0A5J5KUK4"/>
<dbReference type="InterPro" id="IPR015422">
    <property type="entry name" value="PyrdxlP-dep_Trfase_small"/>
</dbReference>
<keyword evidence="7" id="KW-0032">Aminotransferase</keyword>
<proteinExistence type="inferred from homology"/>
<dbReference type="RefSeq" id="WP_158034831.1">
    <property type="nucleotide sequence ID" value="NZ_ML708628.1"/>
</dbReference>
<organism evidence="7 8">
    <name type="scientific">Kocuria coralli</name>
    <dbReference type="NCBI Taxonomy" id="1461025"/>
    <lineage>
        <taxon>Bacteria</taxon>
        <taxon>Bacillati</taxon>
        <taxon>Actinomycetota</taxon>
        <taxon>Actinomycetes</taxon>
        <taxon>Micrococcales</taxon>
        <taxon>Micrococcaceae</taxon>
        <taxon>Kocuria</taxon>
    </lineage>
</organism>
<feature type="domain" description="Aminotransferase class I/classII large" evidence="6">
    <location>
        <begin position="68"/>
        <end position="403"/>
    </location>
</feature>
<comment type="caution">
    <text evidence="7">The sequence shown here is derived from an EMBL/GenBank/DDBJ whole genome shotgun (WGS) entry which is preliminary data.</text>
</comment>